<dbReference type="PANTHER" id="PTHR43591">
    <property type="entry name" value="METHYLTRANSFERASE"/>
    <property type="match status" value="1"/>
</dbReference>
<dbReference type="EC" id="2.1.1.163" evidence="4"/>
<feature type="binding site" evidence="4">
    <location>
        <position position="80"/>
    </location>
    <ligand>
        <name>S-adenosyl-L-methionine</name>
        <dbReference type="ChEBI" id="CHEBI:59789"/>
    </ligand>
</feature>
<dbReference type="InterPro" id="IPR023576">
    <property type="entry name" value="UbiE/COQ5_MeTrFase_CS"/>
</dbReference>
<accession>A0ABN3DLV8</accession>
<dbReference type="Proteomes" id="UP001500929">
    <property type="component" value="Unassembled WGS sequence"/>
</dbReference>
<comment type="caution">
    <text evidence="5">The sequence shown here is derived from an EMBL/GenBank/DDBJ whole genome shotgun (WGS) entry which is preliminary data.</text>
</comment>
<dbReference type="RefSeq" id="WP_259479592.1">
    <property type="nucleotide sequence ID" value="NZ_BAAAQY010000005.1"/>
</dbReference>
<reference evidence="5 6" key="1">
    <citation type="journal article" date="2019" name="Int. J. Syst. Evol. Microbiol.">
        <title>The Global Catalogue of Microorganisms (GCM) 10K type strain sequencing project: providing services to taxonomists for standard genome sequencing and annotation.</title>
        <authorList>
            <consortium name="The Broad Institute Genomics Platform"/>
            <consortium name="The Broad Institute Genome Sequencing Center for Infectious Disease"/>
            <person name="Wu L."/>
            <person name="Ma J."/>
        </authorList>
    </citation>
    <scope>NUCLEOTIDE SEQUENCE [LARGE SCALE GENOMIC DNA]</scope>
    <source>
        <strain evidence="5 6">JCM 16117</strain>
    </source>
</reference>
<dbReference type="CDD" id="cd02440">
    <property type="entry name" value="AdoMet_MTases"/>
    <property type="match status" value="1"/>
</dbReference>
<dbReference type="HAMAP" id="MF_01813">
    <property type="entry name" value="MenG_UbiE_methyltr"/>
    <property type="match status" value="1"/>
</dbReference>
<protein>
    <recommendedName>
        <fullName evidence="4">Demethylmenaquinone methyltransferase</fullName>
        <ecNumber evidence="4">2.1.1.163</ecNumber>
    </recommendedName>
</protein>
<evidence type="ECO:0000313" key="6">
    <source>
        <dbReference type="Proteomes" id="UP001500929"/>
    </source>
</evidence>
<feature type="binding site" evidence="4">
    <location>
        <position position="62"/>
    </location>
    <ligand>
        <name>S-adenosyl-L-methionine</name>
        <dbReference type="ChEBI" id="CHEBI:59789"/>
    </ligand>
</feature>
<comment type="function">
    <text evidence="4">Methyltransferase required for the conversion of demethylmenaquinol (DMKH2) to menaquinol (MKH2).</text>
</comment>
<keyword evidence="6" id="KW-1185">Reference proteome</keyword>
<dbReference type="GO" id="GO:0032259">
    <property type="term" value="P:methylation"/>
    <property type="evidence" value="ECO:0007669"/>
    <property type="project" value="UniProtKB-KW"/>
</dbReference>
<dbReference type="Pfam" id="PF01209">
    <property type="entry name" value="Ubie_methyltran"/>
    <property type="match status" value="1"/>
</dbReference>
<evidence type="ECO:0000256" key="4">
    <source>
        <dbReference type="HAMAP-Rule" id="MF_01813"/>
    </source>
</evidence>
<proteinExistence type="inferred from homology"/>
<dbReference type="GO" id="GO:0008168">
    <property type="term" value="F:methyltransferase activity"/>
    <property type="evidence" value="ECO:0007669"/>
    <property type="project" value="UniProtKB-KW"/>
</dbReference>
<gene>
    <name evidence="4" type="primary">menG</name>
    <name evidence="5" type="ORF">GCM10009851_21190</name>
</gene>
<dbReference type="EMBL" id="BAAAQY010000005">
    <property type="protein sequence ID" value="GAA2235953.1"/>
    <property type="molecule type" value="Genomic_DNA"/>
</dbReference>
<evidence type="ECO:0000256" key="3">
    <source>
        <dbReference type="ARBA" id="ARBA00022691"/>
    </source>
</evidence>
<dbReference type="NCBIfam" id="TIGR01934">
    <property type="entry name" value="MenG_MenH_UbiE"/>
    <property type="match status" value="1"/>
</dbReference>
<name>A0ABN3DLV8_9MICO</name>
<dbReference type="InterPro" id="IPR029063">
    <property type="entry name" value="SAM-dependent_MTases_sf"/>
</dbReference>
<keyword evidence="4" id="KW-0474">Menaquinone biosynthesis</keyword>
<dbReference type="PROSITE" id="PS01184">
    <property type="entry name" value="UBIE_2"/>
    <property type="match status" value="1"/>
</dbReference>
<evidence type="ECO:0000313" key="5">
    <source>
        <dbReference type="EMBL" id="GAA2235953.1"/>
    </source>
</evidence>
<comment type="similarity">
    <text evidence="4">Belongs to the class I-like SAM-binding methyltransferase superfamily. MenG/UbiE family.</text>
</comment>
<evidence type="ECO:0000256" key="1">
    <source>
        <dbReference type="ARBA" id="ARBA00022603"/>
    </source>
</evidence>
<evidence type="ECO:0000256" key="2">
    <source>
        <dbReference type="ARBA" id="ARBA00022679"/>
    </source>
</evidence>
<keyword evidence="3 4" id="KW-0949">S-adenosyl-L-methionine</keyword>
<comment type="pathway">
    <text evidence="4">Quinol/quinone metabolism; menaquinone biosynthesis; menaquinol from 1,4-dihydroxy-2-naphthoate: step 2/2.</text>
</comment>
<sequence>MTKADLTKRPEQVSAMFDQVAAGYDRTNAVLSVGNAALWRVATTRAVDPRPGQRILDLAAGTGTSSASLAASGAHVVAADFSPGMIEVGRRQRAGVPNIEFVVADGMNLPFDDESFDAVTISFGLRNISDPKVALRELLRVTKPGGRIVICEFSTPVKPLRAAYRWYLRSVMPALAKAVSSNDAAYDYLFESIDSWPDQRTLAGWLREAGFVNVGYRDLTAGIVALHRGTKPAAPAVAESAAAEPAVTPTAEKK</sequence>
<dbReference type="SUPFAM" id="SSF53335">
    <property type="entry name" value="S-adenosyl-L-methionine-dependent methyltransferases"/>
    <property type="match status" value="1"/>
</dbReference>
<feature type="binding site" evidence="4">
    <location>
        <begin position="105"/>
        <end position="106"/>
    </location>
    <ligand>
        <name>S-adenosyl-L-methionine</name>
        <dbReference type="ChEBI" id="CHEBI:59789"/>
    </ligand>
</feature>
<dbReference type="InterPro" id="IPR004033">
    <property type="entry name" value="UbiE/COQ5_MeTrFase"/>
</dbReference>
<dbReference type="PROSITE" id="PS51608">
    <property type="entry name" value="SAM_MT_UBIE"/>
    <property type="match status" value="1"/>
</dbReference>
<feature type="binding site" evidence="4">
    <location>
        <position position="122"/>
    </location>
    <ligand>
        <name>S-adenosyl-L-methionine</name>
        <dbReference type="ChEBI" id="CHEBI:59789"/>
    </ligand>
</feature>
<keyword evidence="1 4" id="KW-0489">Methyltransferase</keyword>
<organism evidence="5 6">
    <name type="scientific">Herbiconiux moechotypicola</name>
    <dbReference type="NCBI Taxonomy" id="637393"/>
    <lineage>
        <taxon>Bacteria</taxon>
        <taxon>Bacillati</taxon>
        <taxon>Actinomycetota</taxon>
        <taxon>Actinomycetes</taxon>
        <taxon>Micrococcales</taxon>
        <taxon>Microbacteriaceae</taxon>
        <taxon>Herbiconiux</taxon>
    </lineage>
</organism>
<comment type="catalytic activity">
    <reaction evidence="4">
        <text>a 2-demethylmenaquinol + S-adenosyl-L-methionine = a menaquinol + S-adenosyl-L-homocysteine + H(+)</text>
        <dbReference type="Rhea" id="RHEA:42640"/>
        <dbReference type="Rhea" id="RHEA-COMP:9539"/>
        <dbReference type="Rhea" id="RHEA-COMP:9563"/>
        <dbReference type="ChEBI" id="CHEBI:15378"/>
        <dbReference type="ChEBI" id="CHEBI:18151"/>
        <dbReference type="ChEBI" id="CHEBI:55437"/>
        <dbReference type="ChEBI" id="CHEBI:57856"/>
        <dbReference type="ChEBI" id="CHEBI:59789"/>
        <dbReference type="EC" id="2.1.1.163"/>
    </reaction>
</comment>
<dbReference type="Gene3D" id="3.40.50.150">
    <property type="entry name" value="Vaccinia Virus protein VP39"/>
    <property type="match status" value="1"/>
</dbReference>
<dbReference type="PANTHER" id="PTHR43591:SF24">
    <property type="entry name" value="2-METHOXY-6-POLYPRENYL-1,4-BENZOQUINOL METHYLASE, MITOCHONDRIAL"/>
    <property type="match status" value="1"/>
</dbReference>
<keyword evidence="2 4" id="KW-0808">Transferase</keyword>